<evidence type="ECO:0000256" key="1">
    <source>
        <dbReference type="ARBA" id="ARBA00001946"/>
    </source>
</evidence>
<keyword evidence="11" id="KW-0496">Mitochondrion</keyword>
<evidence type="ECO:0000256" key="8">
    <source>
        <dbReference type="ARBA" id="ARBA00022839"/>
    </source>
</evidence>
<keyword evidence="5" id="KW-0540">Nuclease</keyword>
<evidence type="ECO:0000256" key="11">
    <source>
        <dbReference type="ARBA" id="ARBA00023128"/>
    </source>
</evidence>
<dbReference type="Proteomes" id="UP000663880">
    <property type="component" value="Unassembled WGS sequence"/>
</dbReference>
<keyword evidence="6" id="KW-0479">Metal-binding</keyword>
<gene>
    <name evidence="16" type="ORF">PMACD_LOCUS1260</name>
</gene>
<evidence type="ECO:0000256" key="13">
    <source>
        <dbReference type="ARBA" id="ARBA00083541"/>
    </source>
</evidence>
<name>A0A821M2H8_9NEOP</name>
<dbReference type="GO" id="GO:0006397">
    <property type="term" value="P:mRNA processing"/>
    <property type="evidence" value="ECO:0007669"/>
    <property type="project" value="UniProtKB-KW"/>
</dbReference>
<dbReference type="EMBL" id="CAJOBZ010000002">
    <property type="protein sequence ID" value="CAF4760241.1"/>
    <property type="molecule type" value="Genomic_DNA"/>
</dbReference>
<reference evidence="16" key="1">
    <citation type="submission" date="2021-02" db="EMBL/GenBank/DDBJ databases">
        <authorList>
            <person name="Steward A R."/>
        </authorList>
    </citation>
    <scope>NUCLEOTIDE SEQUENCE</scope>
</reference>
<feature type="domain" description="2',5'-phosphodiesterase 12-like N-terminal" evidence="15">
    <location>
        <begin position="141"/>
        <end position="236"/>
    </location>
</feature>
<sequence length="586" mass="67386">MLNRFTIFIRDLHSLVKLSTTSRMNIDKCYFRHIPSEDKIDITFLLKVKETIRQFNLNRKTSEVVQNLCTRIGVNVQKAVNKKIKKKDSKEDTSIEVQIFYNNGDVVSDTYTCIELFQLQGPIKIKIYDHLYDVVFNSPWVLNFNLPKSILVGFPVYPEHLESNYMEKELSDFNWYRGKMVNEKGNSIIDSHVKWDFIKNSFNYTPVSKDIGMKLKLECIPKNSLMAGPSVEVISKHIVQAGPGPCPFELRHFFTKDRLEDKSFRCVTYNILADLYCDSDYTRTVLHPYCPSYALEIDYRKQLILKELTGYNADIICLQEVDNKIFDYSLSCVLQMEGLKGLFYKKGKSVAEGLACFYRENRFRCLGDDQILLSTAVQTESYLQHIWDAVRDNDELKKRLLDRSTVASATFLQSCDNENEIIIVGNTHLYFHPDADHIRLIQGGIIIYWLKNIQYKLKTQYPDKRISMIVCGDFNSDPLSGIYKLYTTGHAPSTLPDWKSNPEQAVTGLSLEQPILLGSACGTPQYTNFTAGFAECLDYIYYDINNLEVEQVVPFPSVEELNAHIALPSIVFPSDHIAVVSDLKFK</sequence>
<organism evidence="16 17">
    <name type="scientific">Pieris macdunnoughi</name>
    <dbReference type="NCBI Taxonomy" id="345717"/>
    <lineage>
        <taxon>Eukaryota</taxon>
        <taxon>Metazoa</taxon>
        <taxon>Ecdysozoa</taxon>
        <taxon>Arthropoda</taxon>
        <taxon>Hexapoda</taxon>
        <taxon>Insecta</taxon>
        <taxon>Pterygota</taxon>
        <taxon>Neoptera</taxon>
        <taxon>Endopterygota</taxon>
        <taxon>Lepidoptera</taxon>
        <taxon>Glossata</taxon>
        <taxon>Ditrysia</taxon>
        <taxon>Papilionoidea</taxon>
        <taxon>Pieridae</taxon>
        <taxon>Pierinae</taxon>
        <taxon>Pieris</taxon>
    </lineage>
</organism>
<accession>A0A821M2H8</accession>
<evidence type="ECO:0000256" key="7">
    <source>
        <dbReference type="ARBA" id="ARBA00022801"/>
    </source>
</evidence>
<dbReference type="GO" id="GO:0004535">
    <property type="term" value="F:poly(A)-specific ribonuclease activity"/>
    <property type="evidence" value="ECO:0007669"/>
    <property type="project" value="UniProtKB-ARBA"/>
</dbReference>
<evidence type="ECO:0000256" key="3">
    <source>
        <dbReference type="ARBA" id="ARBA00022553"/>
    </source>
</evidence>
<dbReference type="Pfam" id="PF21171">
    <property type="entry name" value="PDE12-like_N"/>
    <property type="match status" value="1"/>
</dbReference>
<keyword evidence="17" id="KW-1185">Reference proteome</keyword>
<dbReference type="InterPro" id="IPR005135">
    <property type="entry name" value="Endo/exonuclease/phosphatase"/>
</dbReference>
<dbReference type="FunFam" id="3.60.10.10:FF:000018">
    <property type="entry name" value="2',5'-phosphodiesterase 12"/>
    <property type="match status" value="1"/>
</dbReference>
<evidence type="ECO:0000256" key="4">
    <source>
        <dbReference type="ARBA" id="ARBA00022664"/>
    </source>
</evidence>
<evidence type="ECO:0000256" key="5">
    <source>
        <dbReference type="ARBA" id="ARBA00022722"/>
    </source>
</evidence>
<evidence type="ECO:0000313" key="17">
    <source>
        <dbReference type="Proteomes" id="UP000663880"/>
    </source>
</evidence>
<dbReference type="InterPro" id="IPR048821">
    <property type="entry name" value="PDE12-like_N"/>
</dbReference>
<dbReference type="AlphaFoldDB" id="A0A821M2H8"/>
<dbReference type="InterPro" id="IPR050410">
    <property type="entry name" value="CCR4/nocturin_mRNA_transcr"/>
</dbReference>
<dbReference type="InterPro" id="IPR036691">
    <property type="entry name" value="Endo/exonu/phosph_ase_sf"/>
</dbReference>
<protein>
    <recommendedName>
        <fullName evidence="12">2',5'-phosphodiesterase 12</fullName>
    </recommendedName>
    <alternativeName>
        <fullName evidence="13">Mitochondrial deadenylase</fullName>
    </alternativeName>
</protein>
<keyword evidence="9" id="KW-0460">Magnesium</keyword>
<dbReference type="GO" id="GO:0046872">
    <property type="term" value="F:metal ion binding"/>
    <property type="evidence" value="ECO:0007669"/>
    <property type="project" value="UniProtKB-KW"/>
</dbReference>
<dbReference type="Pfam" id="PF03372">
    <property type="entry name" value="Exo_endo_phos"/>
    <property type="match status" value="1"/>
</dbReference>
<comment type="caution">
    <text evidence="16">The sequence shown here is derived from an EMBL/GenBank/DDBJ whole genome shotgun (WGS) entry which is preliminary data.</text>
</comment>
<feature type="domain" description="Endonuclease/exonuclease/phosphatase" evidence="14">
    <location>
        <begin position="267"/>
        <end position="576"/>
    </location>
</feature>
<evidence type="ECO:0000256" key="12">
    <source>
        <dbReference type="ARBA" id="ARBA00072755"/>
    </source>
</evidence>
<keyword evidence="4" id="KW-0507">mRNA processing</keyword>
<evidence type="ECO:0000256" key="9">
    <source>
        <dbReference type="ARBA" id="ARBA00022842"/>
    </source>
</evidence>
<keyword evidence="3" id="KW-0597">Phosphoprotein</keyword>
<dbReference type="OrthoDB" id="412787at2759"/>
<dbReference type="Gene3D" id="3.60.10.10">
    <property type="entry name" value="Endonuclease/exonuclease/phosphatase"/>
    <property type="match status" value="1"/>
</dbReference>
<comment type="cofactor">
    <cofactor evidence="1">
        <name>Mg(2+)</name>
        <dbReference type="ChEBI" id="CHEBI:18420"/>
    </cofactor>
</comment>
<proteinExistence type="predicted"/>
<keyword evidence="7" id="KW-0378">Hydrolase</keyword>
<evidence type="ECO:0000259" key="15">
    <source>
        <dbReference type="Pfam" id="PF21171"/>
    </source>
</evidence>
<dbReference type="GO" id="GO:0000288">
    <property type="term" value="P:nuclear-transcribed mRNA catabolic process, deadenylation-dependent decay"/>
    <property type="evidence" value="ECO:0007669"/>
    <property type="project" value="TreeGrafter"/>
</dbReference>
<dbReference type="GO" id="GO:0005759">
    <property type="term" value="C:mitochondrial matrix"/>
    <property type="evidence" value="ECO:0007669"/>
    <property type="project" value="UniProtKB-SubCell"/>
</dbReference>
<dbReference type="PANTHER" id="PTHR12121">
    <property type="entry name" value="CARBON CATABOLITE REPRESSOR PROTEIN 4"/>
    <property type="match status" value="1"/>
</dbReference>
<evidence type="ECO:0000256" key="10">
    <source>
        <dbReference type="ARBA" id="ARBA00022946"/>
    </source>
</evidence>
<comment type="subcellular location">
    <subcellularLocation>
        <location evidence="2">Mitochondrion matrix</location>
    </subcellularLocation>
</comment>
<keyword evidence="8" id="KW-0269">Exonuclease</keyword>
<keyword evidence="10" id="KW-0809">Transit peptide</keyword>
<evidence type="ECO:0000259" key="14">
    <source>
        <dbReference type="Pfam" id="PF03372"/>
    </source>
</evidence>
<evidence type="ECO:0000256" key="2">
    <source>
        <dbReference type="ARBA" id="ARBA00004305"/>
    </source>
</evidence>
<evidence type="ECO:0000256" key="6">
    <source>
        <dbReference type="ARBA" id="ARBA00022723"/>
    </source>
</evidence>
<evidence type="ECO:0000313" key="16">
    <source>
        <dbReference type="EMBL" id="CAF4760241.1"/>
    </source>
</evidence>
<dbReference type="SUPFAM" id="SSF56219">
    <property type="entry name" value="DNase I-like"/>
    <property type="match status" value="1"/>
</dbReference>
<dbReference type="PANTHER" id="PTHR12121:SF37">
    <property type="entry name" value="2',5'-PHOSPHODIESTERASE 12"/>
    <property type="match status" value="1"/>
</dbReference>